<feature type="region of interest" description="Disordered" evidence="1">
    <location>
        <begin position="282"/>
        <end position="305"/>
    </location>
</feature>
<keyword evidence="2" id="KW-0732">Signal</keyword>
<sequence>MKRSAIVLALAALLPMTITQAFARAEPNPWRGARYVAMGASFAAGPGLPMPRPGVPPRCGQSMVNYPTLLATELELTLHDASCSGATTENVLKRWNELPPQIDALTPQTRLVTLTVGGNDVNYVGGLFGATSCELAIRANPGKAAPCPPARQITEAEFLKLESNLREIAMQVNARAPQARLVFVTFLTLVPSTLCKATPIAPVRADAARALAERLAQITARVARETGSLIVRMDEASRDHTPCDPEPWTNGAPPDHNPALGIQWHPNPAGMRATAAAIAETLLKPPVAAKPESRPPPETTPRPRR</sequence>
<dbReference type="InterPro" id="IPR013830">
    <property type="entry name" value="SGNH_hydro"/>
</dbReference>
<gene>
    <name evidence="4" type="ORF">PYV00_22060</name>
</gene>
<evidence type="ECO:0000313" key="4">
    <source>
        <dbReference type="EMBL" id="MDE8654384.1"/>
    </source>
</evidence>
<keyword evidence="5" id="KW-1185">Reference proteome</keyword>
<protein>
    <submittedName>
        <fullName evidence="4">SGNH/GDSL hydrolase family protein</fullName>
    </submittedName>
</protein>
<evidence type="ECO:0000256" key="1">
    <source>
        <dbReference type="SAM" id="MobiDB-lite"/>
    </source>
</evidence>
<feature type="chain" id="PRO_5047177090" evidence="2">
    <location>
        <begin position="24"/>
        <end position="305"/>
    </location>
</feature>
<dbReference type="RefSeq" id="WP_275230493.1">
    <property type="nucleotide sequence ID" value="NZ_JARESE010000082.1"/>
</dbReference>
<organism evidence="4 5">
    <name type="scientific">Novosphingobium album</name>
    <name type="common">ex Liu et al. 2023</name>
    <dbReference type="NCBI Taxonomy" id="3031130"/>
    <lineage>
        <taxon>Bacteria</taxon>
        <taxon>Pseudomonadati</taxon>
        <taxon>Pseudomonadota</taxon>
        <taxon>Alphaproteobacteria</taxon>
        <taxon>Sphingomonadales</taxon>
        <taxon>Sphingomonadaceae</taxon>
        <taxon>Novosphingobium</taxon>
    </lineage>
</organism>
<reference evidence="4 5" key="1">
    <citation type="submission" date="2023-03" db="EMBL/GenBank/DDBJ databases">
        <title>NovoSphingobium album sp. nov. isolated from polycyclic aromatic hydrocarbons- and heavy-metal polluted soil.</title>
        <authorList>
            <person name="Liu Z."/>
            <person name="Wang K."/>
        </authorList>
    </citation>
    <scope>NUCLEOTIDE SEQUENCE [LARGE SCALE GENOMIC DNA]</scope>
    <source>
        <strain evidence="4 5">H3SJ31-1</strain>
    </source>
</reference>
<evidence type="ECO:0000313" key="5">
    <source>
        <dbReference type="Proteomes" id="UP001216253"/>
    </source>
</evidence>
<evidence type="ECO:0000259" key="3">
    <source>
        <dbReference type="Pfam" id="PF13472"/>
    </source>
</evidence>
<feature type="signal peptide" evidence="2">
    <location>
        <begin position="1"/>
        <end position="23"/>
    </location>
</feature>
<accession>A0ABT5WWU7</accession>
<dbReference type="GO" id="GO:0016787">
    <property type="term" value="F:hydrolase activity"/>
    <property type="evidence" value="ECO:0007669"/>
    <property type="project" value="UniProtKB-KW"/>
</dbReference>
<dbReference type="EMBL" id="JARESE010000082">
    <property type="protein sequence ID" value="MDE8654384.1"/>
    <property type="molecule type" value="Genomic_DNA"/>
</dbReference>
<dbReference type="PANTHER" id="PTHR37981">
    <property type="entry name" value="LIPASE 2"/>
    <property type="match status" value="1"/>
</dbReference>
<dbReference type="InterPro" id="IPR036514">
    <property type="entry name" value="SGNH_hydro_sf"/>
</dbReference>
<proteinExistence type="predicted"/>
<dbReference type="Gene3D" id="3.40.50.1110">
    <property type="entry name" value="SGNH hydrolase"/>
    <property type="match status" value="1"/>
</dbReference>
<dbReference type="Pfam" id="PF13472">
    <property type="entry name" value="Lipase_GDSL_2"/>
    <property type="match status" value="1"/>
</dbReference>
<dbReference type="CDD" id="cd01823">
    <property type="entry name" value="SEST_like"/>
    <property type="match status" value="1"/>
</dbReference>
<evidence type="ECO:0000256" key="2">
    <source>
        <dbReference type="SAM" id="SignalP"/>
    </source>
</evidence>
<feature type="domain" description="SGNH hydrolase-type esterase" evidence="3">
    <location>
        <begin position="37"/>
        <end position="273"/>
    </location>
</feature>
<dbReference type="PANTHER" id="PTHR37981:SF1">
    <property type="entry name" value="SGNH HYDROLASE-TYPE ESTERASE DOMAIN-CONTAINING PROTEIN"/>
    <property type="match status" value="1"/>
</dbReference>
<dbReference type="Proteomes" id="UP001216253">
    <property type="component" value="Unassembled WGS sequence"/>
</dbReference>
<dbReference type="SUPFAM" id="SSF52266">
    <property type="entry name" value="SGNH hydrolase"/>
    <property type="match status" value="1"/>
</dbReference>
<keyword evidence="4" id="KW-0378">Hydrolase</keyword>
<dbReference type="InterPro" id="IPR037460">
    <property type="entry name" value="SEST-like"/>
</dbReference>
<comment type="caution">
    <text evidence="4">The sequence shown here is derived from an EMBL/GenBank/DDBJ whole genome shotgun (WGS) entry which is preliminary data.</text>
</comment>
<feature type="compositionally biased region" description="Pro residues" evidence="1">
    <location>
        <begin position="294"/>
        <end position="305"/>
    </location>
</feature>
<name>A0ABT5WWU7_9SPHN</name>